<dbReference type="InParanoid" id="D8SGE1"/>
<feature type="transmembrane region" description="Helical" evidence="10">
    <location>
        <begin position="144"/>
        <end position="166"/>
    </location>
</feature>
<protein>
    <recommendedName>
        <fullName evidence="10">S-acyltransferase</fullName>
        <ecNumber evidence="10">2.3.1.225</ecNumber>
    </recommendedName>
    <alternativeName>
        <fullName evidence="10">Palmitoyltransferase</fullName>
    </alternativeName>
</protein>
<evidence type="ECO:0000256" key="5">
    <source>
        <dbReference type="ARBA" id="ARBA00022989"/>
    </source>
</evidence>
<dbReference type="GO" id="GO:0005783">
    <property type="term" value="C:endoplasmic reticulum"/>
    <property type="evidence" value="ECO:0000318"/>
    <property type="project" value="GO_Central"/>
</dbReference>
<evidence type="ECO:0000313" key="12">
    <source>
        <dbReference type="EMBL" id="EFJ16672.1"/>
    </source>
</evidence>
<evidence type="ECO:0000256" key="6">
    <source>
        <dbReference type="ARBA" id="ARBA00023136"/>
    </source>
</evidence>
<evidence type="ECO:0000259" key="11">
    <source>
        <dbReference type="Pfam" id="PF01529"/>
    </source>
</evidence>
<keyword evidence="7" id="KW-0564">Palmitate</keyword>
<comment type="domain">
    <text evidence="10">The DHHC domain is required for palmitoyltransferase activity.</text>
</comment>
<reference evidence="12 13" key="1">
    <citation type="journal article" date="2011" name="Science">
        <title>The Selaginella genome identifies genetic changes associated with the evolution of vascular plants.</title>
        <authorList>
            <person name="Banks J.A."/>
            <person name="Nishiyama T."/>
            <person name="Hasebe M."/>
            <person name="Bowman J.L."/>
            <person name="Gribskov M."/>
            <person name="dePamphilis C."/>
            <person name="Albert V.A."/>
            <person name="Aono N."/>
            <person name="Aoyama T."/>
            <person name="Ambrose B.A."/>
            <person name="Ashton N.W."/>
            <person name="Axtell M.J."/>
            <person name="Barker E."/>
            <person name="Barker M.S."/>
            <person name="Bennetzen J.L."/>
            <person name="Bonawitz N.D."/>
            <person name="Chapple C."/>
            <person name="Cheng C."/>
            <person name="Correa L.G."/>
            <person name="Dacre M."/>
            <person name="DeBarry J."/>
            <person name="Dreyer I."/>
            <person name="Elias M."/>
            <person name="Engstrom E.M."/>
            <person name="Estelle M."/>
            <person name="Feng L."/>
            <person name="Finet C."/>
            <person name="Floyd S.K."/>
            <person name="Frommer W.B."/>
            <person name="Fujita T."/>
            <person name="Gramzow L."/>
            <person name="Gutensohn M."/>
            <person name="Harholt J."/>
            <person name="Hattori M."/>
            <person name="Heyl A."/>
            <person name="Hirai T."/>
            <person name="Hiwatashi Y."/>
            <person name="Ishikawa M."/>
            <person name="Iwata M."/>
            <person name="Karol K.G."/>
            <person name="Koehler B."/>
            <person name="Kolukisaoglu U."/>
            <person name="Kubo M."/>
            <person name="Kurata T."/>
            <person name="Lalonde S."/>
            <person name="Li K."/>
            <person name="Li Y."/>
            <person name="Litt A."/>
            <person name="Lyons E."/>
            <person name="Manning G."/>
            <person name="Maruyama T."/>
            <person name="Michael T.P."/>
            <person name="Mikami K."/>
            <person name="Miyazaki S."/>
            <person name="Morinaga S."/>
            <person name="Murata T."/>
            <person name="Mueller-Roeber B."/>
            <person name="Nelson D.R."/>
            <person name="Obara M."/>
            <person name="Oguri Y."/>
            <person name="Olmstead R.G."/>
            <person name="Onodera N."/>
            <person name="Petersen B.L."/>
            <person name="Pils B."/>
            <person name="Prigge M."/>
            <person name="Rensing S.A."/>
            <person name="Riano-Pachon D.M."/>
            <person name="Roberts A.W."/>
            <person name="Sato Y."/>
            <person name="Scheller H.V."/>
            <person name="Schulz B."/>
            <person name="Schulz C."/>
            <person name="Shakirov E.V."/>
            <person name="Shibagaki N."/>
            <person name="Shinohara N."/>
            <person name="Shippen D.E."/>
            <person name="Soerensen I."/>
            <person name="Sotooka R."/>
            <person name="Sugimoto N."/>
            <person name="Sugita M."/>
            <person name="Sumikawa N."/>
            <person name="Tanurdzic M."/>
            <person name="Theissen G."/>
            <person name="Ulvskov P."/>
            <person name="Wakazuki S."/>
            <person name="Weng J.K."/>
            <person name="Willats W.W."/>
            <person name="Wipf D."/>
            <person name="Wolf P.G."/>
            <person name="Yang L."/>
            <person name="Zimmer A.D."/>
            <person name="Zhu Q."/>
            <person name="Mitros T."/>
            <person name="Hellsten U."/>
            <person name="Loque D."/>
            <person name="Otillar R."/>
            <person name="Salamov A."/>
            <person name="Schmutz J."/>
            <person name="Shapiro H."/>
            <person name="Lindquist E."/>
            <person name="Lucas S."/>
            <person name="Rokhsar D."/>
            <person name="Grigoriev I.V."/>
        </authorList>
    </citation>
    <scope>NUCLEOTIDE SEQUENCE [LARGE SCALE GENOMIC DNA]</scope>
</reference>
<dbReference type="GO" id="GO:0019706">
    <property type="term" value="F:protein-cysteine S-palmitoyltransferase activity"/>
    <property type="evidence" value="ECO:0000318"/>
    <property type="project" value="GO_Central"/>
</dbReference>
<dbReference type="Proteomes" id="UP000001514">
    <property type="component" value="Unassembled WGS sequence"/>
</dbReference>
<dbReference type="EC" id="2.3.1.225" evidence="10"/>
<evidence type="ECO:0000313" key="13">
    <source>
        <dbReference type="Proteomes" id="UP000001514"/>
    </source>
</evidence>
<feature type="domain" description="Palmitoyltransferase DHHC" evidence="11">
    <location>
        <begin position="99"/>
        <end position="216"/>
    </location>
</feature>
<keyword evidence="3 10" id="KW-0808">Transferase</keyword>
<dbReference type="AlphaFoldDB" id="D8SGE1"/>
<evidence type="ECO:0000256" key="4">
    <source>
        <dbReference type="ARBA" id="ARBA00022692"/>
    </source>
</evidence>
<dbReference type="HOGENOM" id="CLU_031257_0_0_1"/>
<evidence type="ECO:0000256" key="9">
    <source>
        <dbReference type="ARBA" id="ARBA00023315"/>
    </source>
</evidence>
<name>D8SGE1_SELML</name>
<dbReference type="PANTHER" id="PTHR22883:SF301">
    <property type="entry name" value="PALMITOYLTRANSFERASE ZDHHC12"/>
    <property type="match status" value="1"/>
</dbReference>
<proteinExistence type="inferred from homology"/>
<comment type="subcellular location">
    <subcellularLocation>
        <location evidence="1">Endomembrane system</location>
        <topology evidence="1">Multi-pass membrane protein</topology>
    </subcellularLocation>
</comment>
<comment type="catalytic activity">
    <reaction evidence="10">
        <text>L-cysteinyl-[protein] + hexadecanoyl-CoA = S-hexadecanoyl-L-cysteinyl-[protein] + CoA</text>
        <dbReference type="Rhea" id="RHEA:36683"/>
        <dbReference type="Rhea" id="RHEA-COMP:10131"/>
        <dbReference type="Rhea" id="RHEA-COMP:11032"/>
        <dbReference type="ChEBI" id="CHEBI:29950"/>
        <dbReference type="ChEBI" id="CHEBI:57287"/>
        <dbReference type="ChEBI" id="CHEBI:57379"/>
        <dbReference type="ChEBI" id="CHEBI:74151"/>
        <dbReference type="EC" id="2.3.1.225"/>
    </reaction>
</comment>
<dbReference type="eggNOG" id="KOG1311">
    <property type="taxonomic scope" value="Eukaryota"/>
</dbReference>
<keyword evidence="9 10" id="KW-0012">Acyltransferase</keyword>
<keyword evidence="13" id="KW-1185">Reference proteome</keyword>
<gene>
    <name evidence="12" type="ORF">SELMODRAFT_445175</name>
</gene>
<dbReference type="GO" id="GO:0005794">
    <property type="term" value="C:Golgi apparatus"/>
    <property type="evidence" value="ECO:0000318"/>
    <property type="project" value="GO_Central"/>
</dbReference>
<evidence type="ECO:0000256" key="10">
    <source>
        <dbReference type="RuleBase" id="RU079119"/>
    </source>
</evidence>
<keyword evidence="6 10" id="KW-0472">Membrane</keyword>
<evidence type="ECO:0000256" key="2">
    <source>
        <dbReference type="ARBA" id="ARBA00008574"/>
    </source>
</evidence>
<evidence type="ECO:0000256" key="1">
    <source>
        <dbReference type="ARBA" id="ARBA00004127"/>
    </source>
</evidence>
<dbReference type="OrthoDB" id="9909019at2759"/>
<sequence>MRCFTSDACGSCSTGFGGKTCWFLAHTLGVGLLILLYEELQHQIFSYTWYALLYLVLIVVTVIQYYRVAGSSPGYVEDLENDPEFEAGIKAVAGSTPFSHCSTCRVVQPPRTKHCHDCNKCVLRFDHHCVWLDTCIGQYNHRRFWWYVFLETFLCIWSTVLYFLAFHLEKSSAWPQNLLLLVMFVGLLCCSIFLATLLVFHSYLVLTNQTTYEKTRRTRIPYLRNLPKDAHPFSKGGCGNVTEFCCASQPYRFYNLPPDHEAAGPCLAARNATESTTKSTKCCSWWR</sequence>
<dbReference type="Pfam" id="PF01529">
    <property type="entry name" value="DHHC"/>
    <property type="match status" value="1"/>
</dbReference>
<keyword evidence="4 10" id="KW-0812">Transmembrane</keyword>
<dbReference type="InterPro" id="IPR039859">
    <property type="entry name" value="PFA4/ZDH16/20/ERF2-like"/>
</dbReference>
<comment type="similarity">
    <text evidence="2 10">Belongs to the DHHC palmitoyltransferase family.</text>
</comment>
<evidence type="ECO:0000256" key="8">
    <source>
        <dbReference type="ARBA" id="ARBA00023288"/>
    </source>
</evidence>
<dbReference type="InterPro" id="IPR001594">
    <property type="entry name" value="Palmitoyltrfase_DHHC"/>
</dbReference>
<feature type="transmembrane region" description="Helical" evidence="10">
    <location>
        <begin position="49"/>
        <end position="66"/>
    </location>
</feature>
<organism evidence="13">
    <name type="scientific">Selaginella moellendorffii</name>
    <name type="common">Spikemoss</name>
    <dbReference type="NCBI Taxonomy" id="88036"/>
    <lineage>
        <taxon>Eukaryota</taxon>
        <taxon>Viridiplantae</taxon>
        <taxon>Streptophyta</taxon>
        <taxon>Embryophyta</taxon>
        <taxon>Tracheophyta</taxon>
        <taxon>Lycopodiopsida</taxon>
        <taxon>Selaginellales</taxon>
        <taxon>Selaginellaceae</taxon>
        <taxon>Selaginella</taxon>
    </lineage>
</organism>
<dbReference type="PROSITE" id="PS50216">
    <property type="entry name" value="DHHC"/>
    <property type="match status" value="1"/>
</dbReference>
<dbReference type="FunCoup" id="D8SGE1">
    <property type="interactions" value="1301"/>
</dbReference>
<dbReference type="KEGG" id="smo:SELMODRAFT_445175"/>
<accession>D8SGE1</accession>
<dbReference type="GO" id="GO:0006612">
    <property type="term" value="P:protein targeting to membrane"/>
    <property type="evidence" value="ECO:0000318"/>
    <property type="project" value="GO_Central"/>
</dbReference>
<feature type="transmembrane region" description="Helical" evidence="10">
    <location>
        <begin position="178"/>
        <end position="206"/>
    </location>
</feature>
<keyword evidence="8" id="KW-0449">Lipoprotein</keyword>
<evidence type="ECO:0000256" key="3">
    <source>
        <dbReference type="ARBA" id="ARBA00022679"/>
    </source>
</evidence>
<dbReference type="Gramene" id="EFJ16672">
    <property type="protein sequence ID" value="EFJ16672"/>
    <property type="gene ID" value="SELMODRAFT_445175"/>
</dbReference>
<feature type="transmembrane region" description="Helical" evidence="10">
    <location>
        <begin position="21"/>
        <end position="37"/>
    </location>
</feature>
<evidence type="ECO:0000256" key="7">
    <source>
        <dbReference type="ARBA" id="ARBA00023139"/>
    </source>
</evidence>
<keyword evidence="5 10" id="KW-1133">Transmembrane helix</keyword>
<dbReference type="PANTHER" id="PTHR22883">
    <property type="entry name" value="ZINC FINGER DHHC DOMAIN CONTAINING PROTEIN"/>
    <property type="match status" value="1"/>
</dbReference>
<dbReference type="EMBL" id="GL377618">
    <property type="protein sequence ID" value="EFJ16672.1"/>
    <property type="molecule type" value="Genomic_DNA"/>
</dbReference>
<dbReference type="OMA" id="RNHGRFW"/>